<proteinExistence type="inferred from homology"/>
<dbReference type="PANTHER" id="PTHR22807:SF61">
    <property type="entry name" value="NOL1_NOP2_SUN FAMILY PROTEIN _ ANTITERMINATION NUSB DOMAIN-CONTAINING PROTEIN"/>
    <property type="match status" value="1"/>
</dbReference>
<comment type="caution">
    <text evidence="8">The sequence shown here is derived from an EMBL/GenBank/DDBJ whole genome shotgun (WGS) entry which is preliminary data.</text>
</comment>
<evidence type="ECO:0000256" key="2">
    <source>
        <dbReference type="ARBA" id="ARBA00022679"/>
    </source>
</evidence>
<feature type="compositionally biased region" description="Basic and acidic residues" evidence="6">
    <location>
        <begin position="1"/>
        <end position="11"/>
    </location>
</feature>
<evidence type="ECO:0000256" key="1">
    <source>
        <dbReference type="ARBA" id="ARBA00022603"/>
    </source>
</evidence>
<keyword evidence="2 5" id="KW-0808">Transferase</keyword>
<dbReference type="InterPro" id="IPR001678">
    <property type="entry name" value="MeTrfase_RsmB-F_NOP2_dom"/>
</dbReference>
<feature type="binding site" evidence="5">
    <location>
        <begin position="273"/>
        <end position="279"/>
    </location>
    <ligand>
        <name>S-adenosyl-L-methionine</name>
        <dbReference type="ChEBI" id="CHEBI:59789"/>
    </ligand>
</feature>
<dbReference type="Gene3D" id="1.10.940.10">
    <property type="entry name" value="NusB-like"/>
    <property type="match status" value="1"/>
</dbReference>
<dbReference type="Pfam" id="PF01189">
    <property type="entry name" value="Methyltr_RsmB-F"/>
    <property type="match status" value="1"/>
</dbReference>
<dbReference type="PROSITE" id="PS51686">
    <property type="entry name" value="SAM_MT_RSMB_NOP"/>
    <property type="match status" value="1"/>
</dbReference>
<dbReference type="EC" id="2.1.1.176" evidence="8"/>
<sequence>MQRNRPGDDAPRNASPGQPRRSAGPSVPRGLAARRVAAYALADVTQEHLPLDEALERQFGIGDGIALDERDRALVRAIVTAALRRLGTIHAALDARMPKGIPAKSGLLPEILIVGAAQILLLDIPDRAAVDLAVHHARADRRAFPYAKLVNAVLRRVAESREAILAETGGDDVPHWLTERWRGTYGAATARAIAGALRHEPGIDITVKADAAGWAQRLDGRLLPNGSVRLNARAHVAALPGYADGEWWVQDAAASLPARLIAATPGERVLDLCAAPGGKTAQLAAAGAVVTAVDRSPERLARLAENMTRLKLDVRTVAADARTLTGGEPYDAVLLDAPCSATGTIRRHPDVAWTKQPEEIASLAALQSALLDRAAALVRPGGRLVYSTCSLEPEEGEAQIAAFLARHADFARSPVSPEEIGGIADVIDADGQLRTLPHHLPDETPRLAGLDGFFAARLVRRKA</sequence>
<feature type="binding site" evidence="5">
    <location>
        <position position="336"/>
    </location>
    <ligand>
        <name>S-adenosyl-L-methionine</name>
        <dbReference type="ChEBI" id="CHEBI:59789"/>
    </ligand>
</feature>
<evidence type="ECO:0000256" key="3">
    <source>
        <dbReference type="ARBA" id="ARBA00022691"/>
    </source>
</evidence>
<dbReference type="Gene3D" id="3.40.50.150">
    <property type="entry name" value="Vaccinia Virus protein VP39"/>
    <property type="match status" value="1"/>
</dbReference>
<reference evidence="8 9" key="1">
    <citation type="submission" date="2020-03" db="EMBL/GenBank/DDBJ databases">
        <title>Genomic Encyclopedia of Type Strains, Phase IV (KMG-IV): sequencing the most valuable type-strain genomes for metagenomic binning, comparative biology and taxonomic classification.</title>
        <authorList>
            <person name="Goeker M."/>
        </authorList>
    </citation>
    <scope>NUCLEOTIDE SEQUENCE [LARGE SCALE GENOMIC DNA]</scope>
    <source>
        <strain evidence="8 9">DSM 103870</strain>
    </source>
</reference>
<dbReference type="PRINTS" id="PR02008">
    <property type="entry name" value="RCMTFAMILY"/>
</dbReference>
<dbReference type="GO" id="GO:0008168">
    <property type="term" value="F:methyltransferase activity"/>
    <property type="evidence" value="ECO:0007669"/>
    <property type="project" value="UniProtKB-KW"/>
</dbReference>
<evidence type="ECO:0000313" key="9">
    <source>
        <dbReference type="Proteomes" id="UP001429580"/>
    </source>
</evidence>
<evidence type="ECO:0000313" key="8">
    <source>
        <dbReference type="EMBL" id="NIJ57313.1"/>
    </source>
</evidence>
<dbReference type="InterPro" id="IPR049560">
    <property type="entry name" value="MeTrfase_RsmB-F_NOP2_cat"/>
</dbReference>
<keyword evidence="9" id="KW-1185">Reference proteome</keyword>
<dbReference type="RefSeq" id="WP_343042512.1">
    <property type="nucleotide sequence ID" value="NZ_JAASQI010000002.1"/>
</dbReference>
<organism evidence="8 9">
    <name type="scientific">Pseudochelatococcus lubricantis</name>
    <dbReference type="NCBI Taxonomy" id="1538102"/>
    <lineage>
        <taxon>Bacteria</taxon>
        <taxon>Pseudomonadati</taxon>
        <taxon>Pseudomonadota</taxon>
        <taxon>Alphaproteobacteria</taxon>
        <taxon>Hyphomicrobiales</taxon>
        <taxon>Chelatococcaceae</taxon>
        <taxon>Pseudochelatococcus</taxon>
    </lineage>
</organism>
<evidence type="ECO:0000259" key="7">
    <source>
        <dbReference type="PROSITE" id="PS51686"/>
    </source>
</evidence>
<comment type="similarity">
    <text evidence="5">Belongs to the class I-like SAM-binding methyltransferase superfamily. RsmB/NOP family.</text>
</comment>
<dbReference type="InterPro" id="IPR029063">
    <property type="entry name" value="SAM-dependent_MTases_sf"/>
</dbReference>
<dbReference type="PANTHER" id="PTHR22807">
    <property type="entry name" value="NOP2 YEAST -RELATED NOL1/NOP2/FMU SUN DOMAIN-CONTAINING"/>
    <property type="match status" value="1"/>
</dbReference>
<dbReference type="Proteomes" id="UP001429580">
    <property type="component" value="Unassembled WGS sequence"/>
</dbReference>
<feature type="binding site" evidence="5">
    <location>
        <position position="294"/>
    </location>
    <ligand>
        <name>S-adenosyl-L-methionine</name>
        <dbReference type="ChEBI" id="CHEBI:59789"/>
    </ligand>
</feature>
<feature type="domain" description="SAM-dependent MTase RsmB/NOP-type" evidence="7">
    <location>
        <begin position="182"/>
        <end position="461"/>
    </location>
</feature>
<evidence type="ECO:0000256" key="5">
    <source>
        <dbReference type="PROSITE-ProRule" id="PRU01023"/>
    </source>
</evidence>
<dbReference type="InterPro" id="IPR006027">
    <property type="entry name" value="NusB_RsmB_TIM44"/>
</dbReference>
<dbReference type="SUPFAM" id="SSF48013">
    <property type="entry name" value="NusB-like"/>
    <property type="match status" value="1"/>
</dbReference>
<evidence type="ECO:0000256" key="6">
    <source>
        <dbReference type="SAM" id="MobiDB-lite"/>
    </source>
</evidence>
<feature type="region of interest" description="Disordered" evidence="6">
    <location>
        <begin position="1"/>
        <end position="28"/>
    </location>
</feature>
<feature type="active site" description="Nucleophile" evidence="5">
    <location>
        <position position="389"/>
    </location>
</feature>
<dbReference type="SUPFAM" id="SSF53335">
    <property type="entry name" value="S-adenosyl-L-methionine-dependent methyltransferases"/>
    <property type="match status" value="1"/>
</dbReference>
<dbReference type="GO" id="GO:0032259">
    <property type="term" value="P:methylation"/>
    <property type="evidence" value="ECO:0007669"/>
    <property type="project" value="UniProtKB-KW"/>
</dbReference>
<name>A0ABX0UY51_9HYPH</name>
<dbReference type="CDD" id="cd02440">
    <property type="entry name" value="AdoMet_MTases"/>
    <property type="match status" value="1"/>
</dbReference>
<dbReference type="InterPro" id="IPR023267">
    <property type="entry name" value="RCMT"/>
</dbReference>
<dbReference type="Pfam" id="PF01029">
    <property type="entry name" value="NusB"/>
    <property type="match status" value="1"/>
</dbReference>
<keyword evidence="1 5" id="KW-0489">Methyltransferase</keyword>
<accession>A0ABX0UY51</accession>
<feature type="binding site" evidence="5">
    <location>
        <position position="320"/>
    </location>
    <ligand>
        <name>S-adenosyl-L-methionine</name>
        <dbReference type="ChEBI" id="CHEBI:59789"/>
    </ligand>
</feature>
<gene>
    <name evidence="8" type="ORF">FHS82_001139</name>
</gene>
<dbReference type="EMBL" id="JAASQI010000002">
    <property type="protein sequence ID" value="NIJ57313.1"/>
    <property type="molecule type" value="Genomic_DNA"/>
</dbReference>
<protein>
    <submittedName>
        <fullName evidence="8">16S rRNA (Cytosine967-C5)-methyltransferase</fullName>
        <ecNumber evidence="8">2.1.1.176</ecNumber>
    </submittedName>
</protein>
<keyword evidence="4 5" id="KW-0694">RNA-binding</keyword>
<dbReference type="InterPro" id="IPR035926">
    <property type="entry name" value="NusB-like_sf"/>
</dbReference>
<evidence type="ECO:0000256" key="4">
    <source>
        <dbReference type="ARBA" id="ARBA00022884"/>
    </source>
</evidence>
<keyword evidence="3 5" id="KW-0949">S-adenosyl-L-methionine</keyword>